<gene>
    <name evidence="6" type="ORF">GCM10007304_03650</name>
</gene>
<feature type="transmembrane region" description="Helical" evidence="5">
    <location>
        <begin position="37"/>
        <end position="54"/>
    </location>
</feature>
<evidence type="ECO:0000256" key="5">
    <source>
        <dbReference type="SAM" id="Phobius"/>
    </source>
</evidence>
<dbReference type="GO" id="GO:0016765">
    <property type="term" value="F:transferase activity, transferring alkyl or aryl (other than methyl) groups"/>
    <property type="evidence" value="ECO:0007669"/>
    <property type="project" value="InterPro"/>
</dbReference>
<reference evidence="6" key="1">
    <citation type="journal article" date="2014" name="Int. J. Syst. Evol. Microbiol.">
        <title>Complete genome sequence of Corynebacterium casei LMG S-19264T (=DSM 44701T), isolated from a smear-ripened cheese.</title>
        <authorList>
            <consortium name="US DOE Joint Genome Institute (JGI-PGF)"/>
            <person name="Walter F."/>
            <person name="Albersmeier A."/>
            <person name="Kalinowski J."/>
            <person name="Ruckert C."/>
        </authorList>
    </citation>
    <scope>NUCLEOTIDE SEQUENCE</scope>
    <source>
        <strain evidence="6">CCM 7905</strain>
    </source>
</reference>
<feature type="transmembrane region" description="Helical" evidence="5">
    <location>
        <begin position="155"/>
        <end position="177"/>
    </location>
</feature>
<organism evidence="6 7">
    <name type="scientific">Rhodococcoides trifolii</name>
    <dbReference type="NCBI Taxonomy" id="908250"/>
    <lineage>
        <taxon>Bacteria</taxon>
        <taxon>Bacillati</taxon>
        <taxon>Actinomycetota</taxon>
        <taxon>Actinomycetes</taxon>
        <taxon>Mycobacteriales</taxon>
        <taxon>Nocardiaceae</taxon>
        <taxon>Rhodococcoides</taxon>
    </lineage>
</organism>
<keyword evidence="3 5" id="KW-1133">Transmembrane helix</keyword>
<proteinExistence type="predicted"/>
<evidence type="ECO:0000256" key="4">
    <source>
        <dbReference type="ARBA" id="ARBA00023136"/>
    </source>
</evidence>
<comment type="subcellular location">
    <subcellularLocation>
        <location evidence="1">Membrane</location>
        <topology evidence="1">Multi-pass membrane protein</topology>
    </subcellularLocation>
</comment>
<sequence>MTTFGALARSAHPMPGIAVTALTAVLAISVGGFDARVLPIVLAVFTGQMVVGWTNDIVDRHRDAQTGRTDKPIALGTIAPVLVGRWATATFAVCVVSSLACGWVPGLVHLVFGVGAAVAYNVVLKATVLSWLPYTVAFGALPIVVYLSVEPGGLPPAWMVAVGGLLGFGAHLVNVLPDLADDDATGVRGFPHRLPRRAVAPVAAAALVVASVVGVVGSASRWGWIVLPVVIVLAVVACTGRSKTPFYAAIGIAAVDVVMLVAA</sequence>
<keyword evidence="7" id="KW-1185">Reference proteome</keyword>
<dbReference type="AlphaFoldDB" id="A0A917FPC4"/>
<dbReference type="EMBL" id="BMCU01000001">
    <property type="protein sequence ID" value="GGF93090.1"/>
    <property type="molecule type" value="Genomic_DNA"/>
</dbReference>
<evidence type="ECO:0000313" key="6">
    <source>
        <dbReference type="EMBL" id="GGF93090.1"/>
    </source>
</evidence>
<name>A0A917FPC4_9NOCA</name>
<accession>A0A917FPC4</accession>
<keyword evidence="4 5" id="KW-0472">Membrane</keyword>
<feature type="transmembrane region" description="Helical" evidence="5">
    <location>
        <begin position="222"/>
        <end position="239"/>
    </location>
</feature>
<feature type="transmembrane region" description="Helical" evidence="5">
    <location>
        <begin position="12"/>
        <end position="31"/>
    </location>
</feature>
<evidence type="ECO:0000256" key="3">
    <source>
        <dbReference type="ARBA" id="ARBA00022989"/>
    </source>
</evidence>
<dbReference type="InterPro" id="IPR000537">
    <property type="entry name" value="UbiA_prenyltransferase"/>
</dbReference>
<dbReference type="GO" id="GO:0016020">
    <property type="term" value="C:membrane"/>
    <property type="evidence" value="ECO:0007669"/>
    <property type="project" value="UniProtKB-SubCell"/>
</dbReference>
<protein>
    <recommendedName>
        <fullName evidence="8">4-hydroxybenzoate polyprenyltransferase</fullName>
    </recommendedName>
</protein>
<feature type="transmembrane region" description="Helical" evidence="5">
    <location>
        <begin position="75"/>
        <end position="100"/>
    </location>
</feature>
<dbReference type="RefSeq" id="WP_229745726.1">
    <property type="nucleotide sequence ID" value="NZ_BMCU01000001.1"/>
</dbReference>
<evidence type="ECO:0000256" key="2">
    <source>
        <dbReference type="ARBA" id="ARBA00022692"/>
    </source>
</evidence>
<feature type="transmembrane region" description="Helical" evidence="5">
    <location>
        <begin position="131"/>
        <end position="149"/>
    </location>
</feature>
<feature type="transmembrane region" description="Helical" evidence="5">
    <location>
        <begin position="106"/>
        <end position="124"/>
    </location>
</feature>
<feature type="transmembrane region" description="Helical" evidence="5">
    <location>
        <begin position="246"/>
        <end position="262"/>
    </location>
</feature>
<evidence type="ECO:0000256" key="1">
    <source>
        <dbReference type="ARBA" id="ARBA00004141"/>
    </source>
</evidence>
<reference evidence="6" key="2">
    <citation type="submission" date="2020-09" db="EMBL/GenBank/DDBJ databases">
        <authorList>
            <person name="Sun Q."/>
            <person name="Sedlacek I."/>
        </authorList>
    </citation>
    <scope>NUCLEOTIDE SEQUENCE</scope>
    <source>
        <strain evidence="6">CCM 7905</strain>
    </source>
</reference>
<keyword evidence="2 5" id="KW-0812">Transmembrane</keyword>
<evidence type="ECO:0000313" key="7">
    <source>
        <dbReference type="Proteomes" id="UP000654257"/>
    </source>
</evidence>
<dbReference type="InterPro" id="IPR044878">
    <property type="entry name" value="UbiA_sf"/>
</dbReference>
<dbReference type="Proteomes" id="UP000654257">
    <property type="component" value="Unassembled WGS sequence"/>
</dbReference>
<comment type="caution">
    <text evidence="6">The sequence shown here is derived from an EMBL/GenBank/DDBJ whole genome shotgun (WGS) entry which is preliminary data.</text>
</comment>
<dbReference type="Pfam" id="PF01040">
    <property type="entry name" value="UbiA"/>
    <property type="match status" value="1"/>
</dbReference>
<feature type="transmembrane region" description="Helical" evidence="5">
    <location>
        <begin position="198"/>
        <end position="216"/>
    </location>
</feature>
<dbReference type="Gene3D" id="1.10.357.140">
    <property type="entry name" value="UbiA prenyltransferase"/>
    <property type="match status" value="1"/>
</dbReference>
<evidence type="ECO:0008006" key="8">
    <source>
        <dbReference type="Google" id="ProtNLM"/>
    </source>
</evidence>